<gene>
    <name evidence="2" type="ORF">GPM918_LOCUS26661</name>
    <name evidence="3" type="ORF">SRO942_LOCUS26859</name>
</gene>
<evidence type="ECO:0000313" key="3">
    <source>
        <dbReference type="EMBL" id="CAF4041222.1"/>
    </source>
</evidence>
<accession>A0A815AVP4</accession>
<keyword evidence="4" id="KW-1185">Reference proteome</keyword>
<comment type="caution">
    <text evidence="2">The sequence shown here is derived from an EMBL/GenBank/DDBJ whole genome shotgun (WGS) entry which is preliminary data.</text>
</comment>
<feature type="region of interest" description="Disordered" evidence="1">
    <location>
        <begin position="150"/>
        <end position="270"/>
    </location>
</feature>
<evidence type="ECO:0000313" key="4">
    <source>
        <dbReference type="Proteomes" id="UP000663829"/>
    </source>
</evidence>
<organism evidence="2 4">
    <name type="scientific">Didymodactylos carnosus</name>
    <dbReference type="NCBI Taxonomy" id="1234261"/>
    <lineage>
        <taxon>Eukaryota</taxon>
        <taxon>Metazoa</taxon>
        <taxon>Spiralia</taxon>
        <taxon>Gnathifera</taxon>
        <taxon>Rotifera</taxon>
        <taxon>Eurotatoria</taxon>
        <taxon>Bdelloidea</taxon>
        <taxon>Philodinida</taxon>
        <taxon>Philodinidae</taxon>
        <taxon>Didymodactylos</taxon>
    </lineage>
</organism>
<dbReference type="AlphaFoldDB" id="A0A815AVP4"/>
<dbReference type="EMBL" id="CAJOBC010019284">
    <property type="protein sequence ID" value="CAF4041222.1"/>
    <property type="molecule type" value="Genomic_DNA"/>
</dbReference>
<name>A0A815AVP4_9BILA</name>
<proteinExistence type="predicted"/>
<reference evidence="2" key="1">
    <citation type="submission" date="2021-02" db="EMBL/GenBank/DDBJ databases">
        <authorList>
            <person name="Nowell W R."/>
        </authorList>
    </citation>
    <scope>NUCLEOTIDE SEQUENCE</scope>
</reference>
<feature type="compositionally biased region" description="Polar residues" evidence="1">
    <location>
        <begin position="150"/>
        <end position="161"/>
    </location>
</feature>
<evidence type="ECO:0000313" key="2">
    <source>
        <dbReference type="EMBL" id="CAF1262188.1"/>
    </source>
</evidence>
<dbReference type="Proteomes" id="UP000663829">
    <property type="component" value="Unassembled WGS sequence"/>
</dbReference>
<sequence>MATSSNLYTKRFLSTTSCQCIGDEDFVLIVWPKENNYSILKKSKCPKEDENCMIKYKERNTVHTGFIFREGKKDEIESAAKSLNKALNTDVESDFEVQGSQQISKKTLLLAAKPDAIANLAVSGSGSYVTGSEAKTVSSLKDISFTRKQNSGYNASTSSLTIDKHGDKEDRRNQPSTSTTESTLDELDAIMQEPSTSKNNRQSDSKLESEFSDKDDGEELDLQKTKSGGKQKRNTSSGGERKRLKPIRTATRTTTINLSPSRPALAGKPILPGESVNEQILKKIHLATSESNNDIQRKLNQILVSLKKHDKMFEMLFKNQSKIQKSFSHRHVHIPLQVPEREEEEVRQDNSEESFESVLVYEREDESINLLSLEADINYLNLFVTLLMDVIYKNADEVINLDPSTIAQDQGYQLIKGNFELTMNI</sequence>
<dbReference type="Proteomes" id="UP000681722">
    <property type="component" value="Unassembled WGS sequence"/>
</dbReference>
<dbReference type="EMBL" id="CAJNOQ010010836">
    <property type="protein sequence ID" value="CAF1262188.1"/>
    <property type="molecule type" value="Genomic_DNA"/>
</dbReference>
<evidence type="ECO:0000256" key="1">
    <source>
        <dbReference type="SAM" id="MobiDB-lite"/>
    </source>
</evidence>
<feature type="compositionally biased region" description="Polar residues" evidence="1">
    <location>
        <begin position="250"/>
        <end position="260"/>
    </location>
</feature>
<feature type="compositionally biased region" description="Basic and acidic residues" evidence="1">
    <location>
        <begin position="201"/>
        <end position="214"/>
    </location>
</feature>
<protein>
    <submittedName>
        <fullName evidence="2">Uncharacterized protein</fullName>
    </submittedName>
</protein>
<feature type="compositionally biased region" description="Basic and acidic residues" evidence="1">
    <location>
        <begin position="162"/>
        <end position="173"/>
    </location>
</feature>